<protein>
    <submittedName>
        <fullName evidence="1">Uncharacterized protein</fullName>
    </submittedName>
</protein>
<evidence type="ECO:0000313" key="2">
    <source>
        <dbReference type="Proteomes" id="UP001054945"/>
    </source>
</evidence>
<keyword evidence="2" id="KW-1185">Reference proteome</keyword>
<sequence length="152" mass="17019">MLHGITPEATTVESFRLEKGQVLLISTDLKGQSFEQKNTKILISLILAFRNARSSYVKVFFLGQSPYQHLISLVTRECKSAELSKYHLNHPNRIFPTTLDWLQERSQIENLSGARGSVVRAIAARSETQSAKASHCCCHLSVNEPKKSESSC</sequence>
<organism evidence="1 2">
    <name type="scientific">Caerostris extrusa</name>
    <name type="common">Bark spider</name>
    <name type="synonym">Caerostris bankana</name>
    <dbReference type="NCBI Taxonomy" id="172846"/>
    <lineage>
        <taxon>Eukaryota</taxon>
        <taxon>Metazoa</taxon>
        <taxon>Ecdysozoa</taxon>
        <taxon>Arthropoda</taxon>
        <taxon>Chelicerata</taxon>
        <taxon>Arachnida</taxon>
        <taxon>Araneae</taxon>
        <taxon>Araneomorphae</taxon>
        <taxon>Entelegynae</taxon>
        <taxon>Araneoidea</taxon>
        <taxon>Araneidae</taxon>
        <taxon>Caerostris</taxon>
    </lineage>
</organism>
<proteinExistence type="predicted"/>
<accession>A0AAV4XVF9</accession>
<dbReference type="Proteomes" id="UP001054945">
    <property type="component" value="Unassembled WGS sequence"/>
</dbReference>
<reference evidence="1 2" key="1">
    <citation type="submission" date="2021-06" db="EMBL/GenBank/DDBJ databases">
        <title>Caerostris extrusa draft genome.</title>
        <authorList>
            <person name="Kono N."/>
            <person name="Arakawa K."/>
        </authorList>
    </citation>
    <scope>NUCLEOTIDE SEQUENCE [LARGE SCALE GENOMIC DNA]</scope>
</reference>
<name>A0AAV4XVF9_CAEEX</name>
<evidence type="ECO:0000313" key="1">
    <source>
        <dbReference type="EMBL" id="GIY97849.1"/>
    </source>
</evidence>
<dbReference type="EMBL" id="BPLR01018219">
    <property type="protein sequence ID" value="GIY97849.1"/>
    <property type="molecule type" value="Genomic_DNA"/>
</dbReference>
<dbReference type="AlphaFoldDB" id="A0AAV4XVF9"/>
<comment type="caution">
    <text evidence="1">The sequence shown here is derived from an EMBL/GenBank/DDBJ whole genome shotgun (WGS) entry which is preliminary data.</text>
</comment>
<gene>
    <name evidence="1" type="ORF">CEXT_68761</name>
</gene>